<evidence type="ECO:0000313" key="3">
    <source>
        <dbReference type="EMBL" id="MBU3875590.1"/>
    </source>
</evidence>
<keyword evidence="1" id="KW-1133">Transmembrane helix</keyword>
<accession>A0ABS6D2N1</accession>
<comment type="caution">
    <text evidence="3">The sequence shown here is derived from an EMBL/GenBank/DDBJ whole genome shotgun (WGS) entry which is preliminary data.</text>
</comment>
<feature type="domain" description="DUF1648" evidence="2">
    <location>
        <begin position="19"/>
        <end position="66"/>
    </location>
</feature>
<dbReference type="PANTHER" id="PTHR37810:SF5">
    <property type="entry name" value="IMMUNITY PROTEIN SDPI"/>
    <property type="match status" value="1"/>
</dbReference>
<gene>
    <name evidence="3" type="ORF">HGO97_007170</name>
</gene>
<feature type="transmembrane region" description="Helical" evidence="1">
    <location>
        <begin position="192"/>
        <end position="211"/>
    </location>
</feature>
<dbReference type="Pfam" id="PF13630">
    <property type="entry name" value="SdpI"/>
    <property type="match status" value="1"/>
</dbReference>
<reference evidence="3 4" key="1">
    <citation type="submission" date="2021-06" db="EMBL/GenBank/DDBJ databases">
        <title>Faecalicatena sp. nov. isolated from porcine feces.</title>
        <authorList>
            <person name="Oh B.S."/>
            <person name="Lee J.H."/>
        </authorList>
    </citation>
    <scope>NUCLEOTIDE SEQUENCE [LARGE SCALE GENOMIC DNA]</scope>
    <source>
        <strain evidence="3 4">AGMB00832</strain>
    </source>
</reference>
<dbReference type="PANTHER" id="PTHR37810">
    <property type="entry name" value="IMMUNITY PROTEIN SDPI"/>
    <property type="match status" value="1"/>
</dbReference>
<dbReference type="Proteomes" id="UP000723714">
    <property type="component" value="Unassembled WGS sequence"/>
</dbReference>
<dbReference type="InterPro" id="IPR026272">
    <property type="entry name" value="SdpI"/>
</dbReference>
<evidence type="ECO:0000256" key="1">
    <source>
        <dbReference type="SAM" id="Phobius"/>
    </source>
</evidence>
<organism evidence="3 4">
    <name type="scientific">Faecalicatena faecalis</name>
    <dbReference type="NCBI Taxonomy" id="2726362"/>
    <lineage>
        <taxon>Bacteria</taxon>
        <taxon>Bacillati</taxon>
        <taxon>Bacillota</taxon>
        <taxon>Clostridia</taxon>
        <taxon>Lachnospirales</taxon>
        <taxon>Lachnospiraceae</taxon>
        <taxon>Faecalicatena</taxon>
    </lineage>
</organism>
<feature type="transmembrane region" description="Helical" evidence="1">
    <location>
        <begin position="90"/>
        <end position="112"/>
    </location>
</feature>
<keyword evidence="1" id="KW-0812">Transmembrane</keyword>
<evidence type="ECO:0000259" key="2">
    <source>
        <dbReference type="Pfam" id="PF07853"/>
    </source>
</evidence>
<feature type="transmembrane region" description="Helical" evidence="1">
    <location>
        <begin position="168"/>
        <end position="186"/>
    </location>
</feature>
<keyword evidence="1" id="KW-0472">Membrane</keyword>
<dbReference type="PIRSF" id="PIRSF038959">
    <property type="entry name" value="SdpI"/>
    <property type="match status" value="1"/>
</dbReference>
<evidence type="ECO:0000313" key="4">
    <source>
        <dbReference type="Proteomes" id="UP000723714"/>
    </source>
</evidence>
<dbReference type="Pfam" id="PF07853">
    <property type="entry name" value="DUF1648"/>
    <property type="match status" value="1"/>
</dbReference>
<feature type="transmembrane region" description="Helical" evidence="1">
    <location>
        <begin position="52"/>
        <end position="78"/>
    </location>
</feature>
<feature type="transmembrane region" description="Helical" evidence="1">
    <location>
        <begin position="12"/>
        <end position="32"/>
    </location>
</feature>
<dbReference type="InterPro" id="IPR025962">
    <property type="entry name" value="SdpI/YhfL"/>
</dbReference>
<dbReference type="EMBL" id="JABACJ020000005">
    <property type="protein sequence ID" value="MBU3875590.1"/>
    <property type="molecule type" value="Genomic_DNA"/>
</dbReference>
<proteinExistence type="predicted"/>
<feature type="transmembrane region" description="Helical" evidence="1">
    <location>
        <begin position="118"/>
        <end position="139"/>
    </location>
</feature>
<keyword evidence="4" id="KW-1185">Reference proteome</keyword>
<dbReference type="InterPro" id="IPR012867">
    <property type="entry name" value="DUF1648"/>
</dbReference>
<protein>
    <submittedName>
        <fullName evidence="3">SdpI family protein</fullName>
    </submittedName>
</protein>
<sequence>MKEEGKYQKYKSQIIITSIITLLPMLVGILLWDKMPDKVAVHWGTDNQPNGWASKSIAVFAMPFLLTIVQVFCVIMTLNDPKKQNISAKMLRVVFWLVPIVSWICCGMTYIWAAGITVNVGMFASLAIGIIFIVVGNYIPKSRQSYTVGIKLPWTLDSTENWNRTSRFAGKLWIAAGLLFIVEGFVQWYGVIPAIIVLLLILPTAYSFILYQKGV</sequence>
<name>A0ABS6D2N1_9FIRM</name>
<dbReference type="RefSeq" id="WP_216240637.1">
    <property type="nucleotide sequence ID" value="NZ_JABACJ020000005.1"/>
</dbReference>